<dbReference type="EMBL" id="CM042884">
    <property type="protein sequence ID" value="KAI4370449.1"/>
    <property type="molecule type" value="Genomic_DNA"/>
</dbReference>
<protein>
    <submittedName>
        <fullName evidence="1">Uncharacterized protein</fullName>
    </submittedName>
</protein>
<accession>A0ACB9QUZ5</accession>
<sequence length="72" mass="8321">MPYREFLINHFILGRLPKLCTRDAIFSFPLTTGVLWTLSLSRKGFNCIAGEQELLPEMHLLGQVDRKKPTNF</sequence>
<evidence type="ECO:0000313" key="2">
    <source>
        <dbReference type="Proteomes" id="UP001057402"/>
    </source>
</evidence>
<gene>
    <name evidence="1" type="ORF">MLD38_018803</name>
</gene>
<proteinExistence type="predicted"/>
<comment type="caution">
    <text evidence="1">The sequence shown here is derived from an EMBL/GenBank/DDBJ whole genome shotgun (WGS) entry which is preliminary data.</text>
</comment>
<keyword evidence="2" id="KW-1185">Reference proteome</keyword>
<organism evidence="1 2">
    <name type="scientific">Melastoma candidum</name>
    <dbReference type="NCBI Taxonomy" id="119954"/>
    <lineage>
        <taxon>Eukaryota</taxon>
        <taxon>Viridiplantae</taxon>
        <taxon>Streptophyta</taxon>
        <taxon>Embryophyta</taxon>
        <taxon>Tracheophyta</taxon>
        <taxon>Spermatophyta</taxon>
        <taxon>Magnoliopsida</taxon>
        <taxon>eudicotyledons</taxon>
        <taxon>Gunneridae</taxon>
        <taxon>Pentapetalae</taxon>
        <taxon>rosids</taxon>
        <taxon>malvids</taxon>
        <taxon>Myrtales</taxon>
        <taxon>Melastomataceae</taxon>
        <taxon>Melastomatoideae</taxon>
        <taxon>Melastomateae</taxon>
        <taxon>Melastoma</taxon>
    </lineage>
</organism>
<evidence type="ECO:0000313" key="1">
    <source>
        <dbReference type="EMBL" id="KAI4370449.1"/>
    </source>
</evidence>
<dbReference type="Proteomes" id="UP001057402">
    <property type="component" value="Chromosome 5"/>
</dbReference>
<reference evidence="2" key="1">
    <citation type="journal article" date="2023" name="Front. Plant Sci.">
        <title>Chromosomal-level genome assembly of Melastoma candidum provides insights into trichome evolution.</title>
        <authorList>
            <person name="Zhong Y."/>
            <person name="Wu W."/>
            <person name="Sun C."/>
            <person name="Zou P."/>
            <person name="Liu Y."/>
            <person name="Dai S."/>
            <person name="Zhou R."/>
        </authorList>
    </citation>
    <scope>NUCLEOTIDE SEQUENCE [LARGE SCALE GENOMIC DNA]</scope>
</reference>
<name>A0ACB9QUZ5_9MYRT</name>